<comment type="similarity">
    <text evidence="2 4">Belongs to the TPP enzyme family.</text>
</comment>
<proteinExistence type="inferred from homology"/>
<comment type="cofactor">
    <cofactor evidence="1">
        <name>thiamine diphosphate</name>
        <dbReference type="ChEBI" id="CHEBI:58937"/>
    </cofactor>
</comment>
<evidence type="ECO:0000256" key="1">
    <source>
        <dbReference type="ARBA" id="ARBA00001964"/>
    </source>
</evidence>
<dbReference type="InterPro" id="IPR029035">
    <property type="entry name" value="DHS-like_NAD/FAD-binding_dom"/>
</dbReference>
<feature type="domain" description="Thiamine pyrophosphate enzyme TPP-binding" evidence="6">
    <location>
        <begin position="412"/>
        <end position="559"/>
    </location>
</feature>
<dbReference type="GeneID" id="56587783"/>
<feature type="domain" description="Thiamine pyrophosphate enzyme central" evidence="5">
    <location>
        <begin position="205"/>
        <end position="344"/>
    </location>
</feature>
<evidence type="ECO:0000313" key="8">
    <source>
        <dbReference type="EMBL" id="SAI67597.1"/>
    </source>
</evidence>
<dbReference type="GO" id="GO:0003984">
    <property type="term" value="F:acetolactate synthase activity"/>
    <property type="evidence" value="ECO:0007669"/>
    <property type="project" value="UniProtKB-EC"/>
</dbReference>
<dbReference type="Pfam" id="PF02775">
    <property type="entry name" value="TPP_enzyme_C"/>
    <property type="match status" value="1"/>
</dbReference>
<dbReference type="KEGG" id="btrm:SAMEA390648700811"/>
<dbReference type="SUPFAM" id="SSF52518">
    <property type="entry name" value="Thiamin diphosphate-binding fold (THDP-binding)"/>
    <property type="match status" value="2"/>
</dbReference>
<gene>
    <name evidence="8" type="primary">ilvB</name>
    <name evidence="8" type="ORF">SAMEA3906487_00811</name>
</gene>
<evidence type="ECO:0000259" key="5">
    <source>
        <dbReference type="Pfam" id="PF00205"/>
    </source>
</evidence>
<evidence type="ECO:0000259" key="7">
    <source>
        <dbReference type="Pfam" id="PF02776"/>
    </source>
</evidence>
<dbReference type="CDD" id="cd00568">
    <property type="entry name" value="TPP_enzymes"/>
    <property type="match status" value="1"/>
</dbReference>
<organism evidence="8 9">
    <name type="scientific">Bordetella trematum</name>
    <dbReference type="NCBI Taxonomy" id="123899"/>
    <lineage>
        <taxon>Bacteria</taxon>
        <taxon>Pseudomonadati</taxon>
        <taxon>Pseudomonadota</taxon>
        <taxon>Betaproteobacteria</taxon>
        <taxon>Burkholderiales</taxon>
        <taxon>Alcaligenaceae</taxon>
        <taxon>Bordetella</taxon>
    </lineage>
</organism>
<dbReference type="AlphaFoldDB" id="A0A157SAX7"/>
<dbReference type="InterPro" id="IPR012001">
    <property type="entry name" value="Thiamin_PyroP_enz_TPP-bd_dom"/>
</dbReference>
<dbReference type="GO" id="GO:0050660">
    <property type="term" value="F:flavin adenine dinucleotide binding"/>
    <property type="evidence" value="ECO:0007669"/>
    <property type="project" value="TreeGrafter"/>
</dbReference>
<evidence type="ECO:0000256" key="4">
    <source>
        <dbReference type="RuleBase" id="RU362132"/>
    </source>
</evidence>
<dbReference type="EMBL" id="LT546645">
    <property type="protein sequence ID" value="SAI67597.1"/>
    <property type="molecule type" value="Genomic_DNA"/>
</dbReference>
<dbReference type="PROSITE" id="PS00187">
    <property type="entry name" value="TPP_ENZYMES"/>
    <property type="match status" value="1"/>
</dbReference>
<dbReference type="InterPro" id="IPR045229">
    <property type="entry name" value="TPP_enz"/>
</dbReference>
<dbReference type="eggNOG" id="COG0028">
    <property type="taxonomic scope" value="Bacteria"/>
</dbReference>
<dbReference type="GO" id="GO:0009097">
    <property type="term" value="P:isoleucine biosynthetic process"/>
    <property type="evidence" value="ECO:0007669"/>
    <property type="project" value="TreeGrafter"/>
</dbReference>
<dbReference type="Proteomes" id="UP000076825">
    <property type="component" value="Chromosome 1"/>
</dbReference>
<dbReference type="STRING" id="123899.SAMEA3906487_00811"/>
<dbReference type="InterPro" id="IPR029061">
    <property type="entry name" value="THDP-binding"/>
</dbReference>
<dbReference type="SUPFAM" id="SSF52467">
    <property type="entry name" value="DHS-like NAD/FAD-binding domain"/>
    <property type="match status" value="1"/>
</dbReference>
<dbReference type="Pfam" id="PF02776">
    <property type="entry name" value="TPP_enzyme_N"/>
    <property type="match status" value="1"/>
</dbReference>
<dbReference type="PANTHER" id="PTHR18968">
    <property type="entry name" value="THIAMINE PYROPHOSPHATE ENZYMES"/>
    <property type="match status" value="1"/>
</dbReference>
<dbReference type="InterPro" id="IPR012000">
    <property type="entry name" value="Thiamin_PyroP_enz_cen_dom"/>
</dbReference>
<dbReference type="Gene3D" id="3.40.50.970">
    <property type="match status" value="2"/>
</dbReference>
<keyword evidence="9" id="KW-1185">Reference proteome</keyword>
<dbReference type="RefSeq" id="WP_063491600.1">
    <property type="nucleotide sequence ID" value="NZ_CP016340.1"/>
</dbReference>
<dbReference type="Pfam" id="PF00205">
    <property type="entry name" value="TPP_enzyme_M"/>
    <property type="match status" value="1"/>
</dbReference>
<feature type="domain" description="Thiamine pyrophosphate enzyme N-terminal TPP-binding" evidence="7">
    <location>
        <begin position="18"/>
        <end position="131"/>
    </location>
</feature>
<evidence type="ECO:0000256" key="2">
    <source>
        <dbReference type="ARBA" id="ARBA00007812"/>
    </source>
</evidence>
<dbReference type="InterPro" id="IPR000399">
    <property type="entry name" value="TPP-bd_CS"/>
</dbReference>
<keyword evidence="3 4" id="KW-0786">Thiamine pyrophosphate</keyword>
<protein>
    <submittedName>
        <fullName evidence="8">Acetolactate synthase large subunit</fullName>
        <ecNumber evidence="8">2.2.1.6</ecNumber>
    </submittedName>
</protein>
<dbReference type="EC" id="2.2.1.6" evidence="8"/>
<accession>A0A157SAX7</accession>
<dbReference type="GO" id="GO:0030976">
    <property type="term" value="F:thiamine pyrophosphate binding"/>
    <property type="evidence" value="ECO:0007669"/>
    <property type="project" value="InterPro"/>
</dbReference>
<dbReference type="InterPro" id="IPR011766">
    <property type="entry name" value="TPP_enzyme_TPP-bd"/>
</dbReference>
<dbReference type="GO" id="GO:0005948">
    <property type="term" value="C:acetolactate synthase complex"/>
    <property type="evidence" value="ECO:0007669"/>
    <property type="project" value="TreeGrafter"/>
</dbReference>
<dbReference type="CDD" id="cd07035">
    <property type="entry name" value="TPP_PYR_POX_like"/>
    <property type="match status" value="1"/>
</dbReference>
<dbReference type="Gene3D" id="3.40.50.1220">
    <property type="entry name" value="TPP-binding domain"/>
    <property type="match status" value="1"/>
</dbReference>
<dbReference type="OrthoDB" id="2254214at2"/>
<dbReference type="PANTHER" id="PTHR18968:SF13">
    <property type="entry name" value="ACETOLACTATE SYNTHASE CATALYTIC SUBUNIT, MITOCHONDRIAL"/>
    <property type="match status" value="1"/>
</dbReference>
<dbReference type="GO" id="GO:0009099">
    <property type="term" value="P:L-valine biosynthetic process"/>
    <property type="evidence" value="ECO:0007669"/>
    <property type="project" value="TreeGrafter"/>
</dbReference>
<dbReference type="GO" id="GO:0000287">
    <property type="term" value="F:magnesium ion binding"/>
    <property type="evidence" value="ECO:0007669"/>
    <property type="project" value="InterPro"/>
</dbReference>
<sequence>MSQTLQPLAAPGLVLHDTVAHVIARALIRHGVTHVFGQSLPSMLHLACEALGLTQIAYRSENAGGYMADGYARITGKPAVVTAQNGPAATLLVAPLAEALKVSIPVIALVQDVNRDQTDKNAFQEFDHQALFASCTKWVRRVTEASRVEDYIDQAFAIACSGRPGPVALMLPADLLNEAAVRCGERQASLGVFPLDRSVAAPQAIEAAAELLASASRPLVIAGGGVHISGASEALAGLQEAAHLPVATTVMGKGSVDENHPLSLGVVGYFMGPGSATRELRPLVSEADVILLVGTRTNQNATDSWKLYPSSARYIHIDVDGAEIGRNYEALRLAGDARETLLALSQAMAARDLSGASRRRAEVQERIAKGRRESWAGSASWRESSAAPIRPERLMAEIDRCIDGDSIVVADASYSSIWIANYLRARRVGQRFITPRGLAGLGWGFPMAMGAKVARPQAHVVCVVGDGGFGHVWSELETARRMEIKVTLVVINNGILGFQKHAENVKFGAHTSAVHFHDVDHASIAQACGCAGVRVTDPAQLPQALAQARQAETTTLIEVICDENAFPPITFFTANQV</sequence>
<dbReference type="PATRIC" id="fig|123899.6.peg.784"/>
<dbReference type="NCBIfam" id="NF004772">
    <property type="entry name" value="PRK06112.1"/>
    <property type="match status" value="1"/>
</dbReference>
<keyword evidence="8" id="KW-0808">Transferase</keyword>
<evidence type="ECO:0000313" key="9">
    <source>
        <dbReference type="Proteomes" id="UP000076825"/>
    </source>
</evidence>
<reference evidence="8 9" key="1">
    <citation type="submission" date="2016-04" db="EMBL/GenBank/DDBJ databases">
        <authorList>
            <consortium name="Pathogen Informatics"/>
        </authorList>
    </citation>
    <scope>NUCLEOTIDE SEQUENCE [LARGE SCALE GENOMIC DNA]</scope>
    <source>
        <strain evidence="8 9">H044680328</strain>
    </source>
</reference>
<evidence type="ECO:0000259" key="6">
    <source>
        <dbReference type="Pfam" id="PF02775"/>
    </source>
</evidence>
<name>A0A157SAX7_9BORD</name>
<evidence type="ECO:0000256" key="3">
    <source>
        <dbReference type="ARBA" id="ARBA00023052"/>
    </source>
</evidence>